<gene>
    <name evidence="1" type="ORF">EV644_108104</name>
</gene>
<accession>A0ABY2BHZ8</accession>
<dbReference type="SUPFAM" id="SSF54427">
    <property type="entry name" value="NTF2-like"/>
    <property type="match status" value="1"/>
</dbReference>
<comment type="caution">
    <text evidence="1">The sequence shown here is derived from an EMBL/GenBank/DDBJ whole genome shotgun (WGS) entry which is preliminary data.</text>
</comment>
<dbReference type="Proteomes" id="UP000295818">
    <property type="component" value="Unassembled WGS sequence"/>
</dbReference>
<evidence type="ECO:0000313" key="2">
    <source>
        <dbReference type="Proteomes" id="UP000295818"/>
    </source>
</evidence>
<dbReference type="RefSeq" id="WP_132190660.1">
    <property type="nucleotide sequence ID" value="NZ_SLWM01000008.1"/>
</dbReference>
<proteinExistence type="predicted"/>
<name>A0ABY2BHZ8_9ACTN</name>
<reference evidence="1 2" key="1">
    <citation type="journal article" date="2015" name="Stand. Genomic Sci.">
        <title>Genomic Encyclopedia of Bacterial and Archaeal Type Strains, Phase III: the genomes of soil and plant-associated and newly described type strains.</title>
        <authorList>
            <person name="Whitman W.B."/>
            <person name="Woyke T."/>
            <person name="Klenk H.P."/>
            <person name="Zhou Y."/>
            <person name="Lilburn T.G."/>
            <person name="Beck B.J."/>
            <person name="De Vos P."/>
            <person name="Vandamme P."/>
            <person name="Eisen J.A."/>
            <person name="Garrity G."/>
            <person name="Hugenholtz P."/>
            <person name="Kyrpides N.C."/>
        </authorList>
    </citation>
    <scope>NUCLEOTIDE SEQUENCE [LARGE SCALE GENOMIC DNA]</scope>
    <source>
        <strain evidence="1 2">VKM Ac-2538</strain>
    </source>
</reference>
<evidence type="ECO:0000313" key="1">
    <source>
        <dbReference type="EMBL" id="TCO20890.1"/>
    </source>
</evidence>
<dbReference type="InterPro" id="IPR032710">
    <property type="entry name" value="NTF2-like_dom_sf"/>
</dbReference>
<organism evidence="1 2">
    <name type="scientific">Kribbella orskensis</name>
    <dbReference type="NCBI Taxonomy" id="2512216"/>
    <lineage>
        <taxon>Bacteria</taxon>
        <taxon>Bacillati</taxon>
        <taxon>Actinomycetota</taxon>
        <taxon>Actinomycetes</taxon>
        <taxon>Propionibacteriales</taxon>
        <taxon>Kribbellaceae</taxon>
        <taxon>Kribbella</taxon>
    </lineage>
</organism>
<dbReference type="Gene3D" id="3.10.450.50">
    <property type="match status" value="1"/>
</dbReference>
<keyword evidence="2" id="KW-1185">Reference proteome</keyword>
<dbReference type="EMBL" id="SLWM01000008">
    <property type="protein sequence ID" value="TCO20890.1"/>
    <property type="molecule type" value="Genomic_DNA"/>
</dbReference>
<protein>
    <submittedName>
        <fullName evidence="1">Uncharacterized protein (TIGR02246 family)</fullName>
    </submittedName>
</protein>
<sequence>MSTDTEILRTVVDHWKSAVDAHDPKLVASYFTDDAIFQGLHPYSIGPESVAAYYDVQPIGMTAHYDIRETKRLADDLILGYLTVDFSFLDRPTVSVYLSLIIRSTPEGWLITHYQVSRLT</sequence>